<reference evidence="5 6" key="1">
    <citation type="submission" date="2021-06" db="EMBL/GenBank/DDBJ databases">
        <title>Rheinheimera indica sp. nov., isolated from deep-sea sediment.</title>
        <authorList>
            <person name="Wang Z."/>
            <person name="Zhang X.-Y."/>
        </authorList>
    </citation>
    <scope>NUCLEOTIDE SEQUENCE [LARGE SCALE GENOMIC DNA]</scope>
    <source>
        <strain evidence="5 6">SM2107</strain>
    </source>
</reference>
<organism evidence="5 6">
    <name type="scientific">Arsukibacterium indicum</name>
    <dbReference type="NCBI Taxonomy" id="2848612"/>
    <lineage>
        <taxon>Bacteria</taxon>
        <taxon>Pseudomonadati</taxon>
        <taxon>Pseudomonadota</taxon>
        <taxon>Gammaproteobacteria</taxon>
        <taxon>Chromatiales</taxon>
        <taxon>Chromatiaceae</taxon>
        <taxon>Arsukibacterium</taxon>
    </lineage>
</organism>
<dbReference type="InterPro" id="IPR002052">
    <property type="entry name" value="DNA_methylase_N6_adenine_CS"/>
</dbReference>
<dbReference type="PANTHER" id="PTHR12829">
    <property type="entry name" value="N6-ADENOSINE-METHYLTRANSFERASE"/>
    <property type="match status" value="1"/>
</dbReference>
<dbReference type="Proteomes" id="UP000704611">
    <property type="component" value="Unassembled WGS sequence"/>
</dbReference>
<evidence type="ECO:0000256" key="1">
    <source>
        <dbReference type="ARBA" id="ARBA00022603"/>
    </source>
</evidence>
<keyword evidence="3" id="KW-0949">S-adenosyl-L-methionine</keyword>
<dbReference type="RefSeq" id="WP_217666882.1">
    <property type="nucleotide sequence ID" value="NZ_JAHRID010000001.1"/>
</dbReference>
<keyword evidence="6" id="KW-1185">Reference proteome</keyword>
<dbReference type="InterPro" id="IPR007757">
    <property type="entry name" value="MT-A70-like"/>
</dbReference>
<dbReference type="Pfam" id="PF05063">
    <property type="entry name" value="MT-A70"/>
    <property type="match status" value="1"/>
</dbReference>
<comment type="similarity">
    <text evidence="4">Belongs to the MT-A70-like family.</text>
</comment>
<protein>
    <recommendedName>
        <fullName evidence="7">Adenine methyltransferase</fullName>
    </recommendedName>
</protein>
<keyword evidence="2" id="KW-0808">Transferase</keyword>
<evidence type="ECO:0000313" key="6">
    <source>
        <dbReference type="Proteomes" id="UP000704611"/>
    </source>
</evidence>
<evidence type="ECO:0000256" key="2">
    <source>
        <dbReference type="ARBA" id="ARBA00022679"/>
    </source>
</evidence>
<comment type="caution">
    <text evidence="5">The sequence shown here is derived from an EMBL/GenBank/DDBJ whole genome shotgun (WGS) entry which is preliminary data.</text>
</comment>
<accession>A0ABS6MGP5</accession>
<evidence type="ECO:0000313" key="5">
    <source>
        <dbReference type="EMBL" id="MBV2127958.1"/>
    </source>
</evidence>
<dbReference type="PROSITE" id="PS51143">
    <property type="entry name" value="MT_A70"/>
    <property type="match status" value="1"/>
</dbReference>
<sequence length="359" mass="40052">MNKKYNIIYADPPWQFNSVKSGGSMKSGAAAKYDVMSLDQLKALDVAALCEKDCVLVMWYVSSQPQEALDLVKAWGFTLKNMNAFIWRKLSTNLIPHFGMGYWTRAGAECALIATRGKPKAECRSIRQVRDEVVGAHSEKPAIFRDDIVKLCGDVPRLEMFARVAAPGWDVFGNEVDNSVHINGSEQTCHSETAESETQPALTAESETQTKAPELITLEFTRDELEDQIESGKLPFSGDALDLILQLEKMFGKKAKFTSKQVKAAIIAFDDPDMISKTEPAPEPEQAEQAHHWPYEVKQIVDSALGFMSYEADEAFYERLCKSCKMMLLLDPTQKLRTSNHIITLISDKKRDDKAGAAA</sequence>
<evidence type="ECO:0008006" key="7">
    <source>
        <dbReference type="Google" id="ProtNLM"/>
    </source>
</evidence>
<proteinExistence type="inferred from homology"/>
<keyword evidence="1" id="KW-0489">Methyltransferase</keyword>
<evidence type="ECO:0000256" key="3">
    <source>
        <dbReference type="ARBA" id="ARBA00022691"/>
    </source>
</evidence>
<dbReference type="PROSITE" id="PS00092">
    <property type="entry name" value="N6_MTASE"/>
    <property type="match status" value="1"/>
</dbReference>
<gene>
    <name evidence="5" type="ORF">KQY15_02445</name>
</gene>
<dbReference type="EMBL" id="JAHRID010000001">
    <property type="protein sequence ID" value="MBV2127958.1"/>
    <property type="molecule type" value="Genomic_DNA"/>
</dbReference>
<evidence type="ECO:0000256" key="4">
    <source>
        <dbReference type="PROSITE-ProRule" id="PRU00489"/>
    </source>
</evidence>
<name>A0ABS6MGP5_9GAMM</name>
<dbReference type="PANTHER" id="PTHR12829:SF7">
    <property type="entry name" value="N6-ADENOSINE-METHYLTRANSFERASE CATALYTIC SUBUNIT"/>
    <property type="match status" value="1"/>
</dbReference>